<evidence type="ECO:0000256" key="1">
    <source>
        <dbReference type="SAM" id="SignalP"/>
    </source>
</evidence>
<dbReference type="EMBL" id="GELH01000422">
    <property type="protein sequence ID" value="JAS03850.1"/>
    <property type="molecule type" value="Transcribed_RNA"/>
</dbReference>
<keyword evidence="1" id="KW-0732">Signal</keyword>
<accession>A0A194AMP9</accession>
<feature type="chain" id="PRO_5013481116" evidence="1">
    <location>
        <begin position="18"/>
        <end position="113"/>
    </location>
</feature>
<reference evidence="2" key="1">
    <citation type="submission" date="2016-03" db="EMBL/GenBank/DDBJ databases">
        <authorList>
            <person name="Ploux O."/>
        </authorList>
    </citation>
    <scope>NUCLEOTIDE SEQUENCE</scope>
    <source>
        <tissue evidence="2">Mantle</tissue>
    </source>
</reference>
<organism evidence="2">
    <name type="scientific">Pinctada fucata</name>
    <name type="common">Akoya pearl oyster</name>
    <name type="synonym">Pinctada imbricata fucata</name>
    <dbReference type="NCBI Taxonomy" id="50426"/>
    <lineage>
        <taxon>Eukaryota</taxon>
        <taxon>Metazoa</taxon>
        <taxon>Spiralia</taxon>
        <taxon>Lophotrochozoa</taxon>
        <taxon>Mollusca</taxon>
        <taxon>Bivalvia</taxon>
        <taxon>Autobranchia</taxon>
        <taxon>Pteriomorphia</taxon>
        <taxon>Pterioida</taxon>
        <taxon>Pterioidea</taxon>
        <taxon>Pteriidae</taxon>
        <taxon>Pinctada</taxon>
    </lineage>
</organism>
<evidence type="ECO:0000313" key="2">
    <source>
        <dbReference type="EMBL" id="JAS03850.1"/>
    </source>
</evidence>
<dbReference type="AlphaFoldDB" id="A0A194AMP9"/>
<dbReference type="EMBL" id="GELH01000421">
    <property type="protein sequence ID" value="JAS03851.1"/>
    <property type="molecule type" value="Transcribed_RNA"/>
</dbReference>
<proteinExistence type="predicted"/>
<feature type="signal peptide" evidence="1">
    <location>
        <begin position="1"/>
        <end position="17"/>
    </location>
</feature>
<name>A0A194AMP9_PINFU</name>
<protein>
    <submittedName>
        <fullName evidence="2">Uncharacterized protein</fullName>
    </submittedName>
</protein>
<sequence>MYLTFLLEFCLVTSVLGAAFFTPGPCPDSRKLGEKWRPDPAQCEECTCEEKGYGCTSCGVVWPGFYAPRDGCYFEHRDASVAYPKCCGYDKICAGDSGYNITKYEILYKNQFG</sequence>